<dbReference type="EMBL" id="AM920429">
    <property type="protein sequence ID" value="CAP74353.1"/>
    <property type="molecule type" value="Genomic_DNA"/>
</dbReference>
<proteinExistence type="predicted"/>
<gene>
    <name evidence="2" type="ORF">Pc14g02120</name>
    <name evidence="2" type="ORF">PCH_Pc14g02120</name>
</gene>
<organism evidence="2 3">
    <name type="scientific">Penicillium rubens (strain ATCC 28089 / DSM 1075 / NRRL 1951 / Wisconsin 54-1255)</name>
    <name type="common">Penicillium chrysogenum</name>
    <dbReference type="NCBI Taxonomy" id="500485"/>
    <lineage>
        <taxon>Eukaryota</taxon>
        <taxon>Fungi</taxon>
        <taxon>Dikarya</taxon>
        <taxon>Ascomycota</taxon>
        <taxon>Pezizomycotina</taxon>
        <taxon>Eurotiomycetes</taxon>
        <taxon>Eurotiomycetidae</taxon>
        <taxon>Eurotiales</taxon>
        <taxon>Aspergillaceae</taxon>
        <taxon>Penicillium</taxon>
        <taxon>Penicillium chrysogenum species complex</taxon>
    </lineage>
</organism>
<evidence type="ECO:0000256" key="1">
    <source>
        <dbReference type="SAM" id="MobiDB-lite"/>
    </source>
</evidence>
<name>B6H639_PENRW</name>
<accession>B6H639</accession>
<sequence length="454" mass="52101">MTQSYFAEDAAHSRMIDPWEYAPTPGNFGSTPATLYSPSPAPYRATEQPLSDQLDFLPSAEWEEGGEYDEEPPKYVCYTIEWKVILNRKAVGRVTEENLVVAPSEYWDETLKAAVGGMLQMKKKRHQRVRSEGTDITIKSNDRSQRKIEKFYDSTNIDWKPVEKQLRKWSNLLRIGKKLTIVIAFNYRSEDDDQSTSASRRVDKRPRVSATSRMAAEREAHIATEEERTGRTATWSLVYDRMRCNVRSCPLRSDWCWEDPTDKKHYKLRTPHLERLIEHVDDGGNLDCHDDVPSDIRRDLVLESQIGRKSKKTDTTSTGPPYPPTIINVLPAQAATASTLTSFLPKHTPNEPLVIPGSREAAVRDYCGWLESRATDEEYKADFRKVCQVTLENHLDLELILEEPDAGFFVQQGVRIGTARRFLRDINEWATVIKSSMILEQDAREILDHCEQFS</sequence>
<dbReference type="OrthoDB" id="4232626at2759"/>
<evidence type="ECO:0000313" key="2">
    <source>
        <dbReference type="EMBL" id="CAP74353.1"/>
    </source>
</evidence>
<keyword evidence="3" id="KW-1185">Reference proteome</keyword>
<reference evidence="2 3" key="1">
    <citation type="journal article" date="2008" name="Nat. Biotechnol.">
        <title>Genome sequencing and analysis of the filamentous fungus Penicillium chrysogenum.</title>
        <authorList>
            <person name="van den Berg M.A."/>
            <person name="Albang R."/>
            <person name="Albermann K."/>
            <person name="Badger J.H."/>
            <person name="Daran J.-M."/>
            <person name="Driessen A.J.M."/>
            <person name="Garcia-Estrada C."/>
            <person name="Fedorova N.D."/>
            <person name="Harris D.M."/>
            <person name="Heijne W.H.M."/>
            <person name="Joardar V.S."/>
            <person name="Kiel J.A.K.W."/>
            <person name="Kovalchuk A."/>
            <person name="Martin J.F."/>
            <person name="Nierman W.C."/>
            <person name="Nijland J.G."/>
            <person name="Pronk J.T."/>
            <person name="Roubos J.A."/>
            <person name="van der Klei I.J."/>
            <person name="van Peij N.N.M.E."/>
            <person name="Veenhuis M."/>
            <person name="von Doehren H."/>
            <person name="Wagner C."/>
            <person name="Wortman J.R."/>
            <person name="Bovenberg R.A.L."/>
        </authorList>
    </citation>
    <scope>NUCLEOTIDE SEQUENCE [LARGE SCALE GENOMIC DNA]</scope>
    <source>
        <strain evidence="3">ATCC 28089 / DSM 1075 / NRRL 1951 / Wisconsin 54-1255</strain>
    </source>
</reference>
<evidence type="ECO:0000313" key="3">
    <source>
        <dbReference type="Proteomes" id="UP000000724"/>
    </source>
</evidence>
<protein>
    <submittedName>
        <fullName evidence="2">Pc14g02120 protein</fullName>
    </submittedName>
</protein>
<dbReference type="HOGENOM" id="CLU_037030_1_0_1"/>
<dbReference type="AlphaFoldDB" id="B6H639"/>
<feature type="region of interest" description="Disordered" evidence="1">
    <location>
        <begin position="193"/>
        <end position="213"/>
    </location>
</feature>
<dbReference type="OMA" id="INEWATV"/>
<dbReference type="eggNOG" id="ENOG502SIP1">
    <property type="taxonomic scope" value="Eukaryota"/>
</dbReference>
<dbReference type="VEuPathDB" id="FungiDB:PCH_Pc14g02120"/>
<dbReference type="Proteomes" id="UP000000724">
    <property type="component" value="Contig Pc00c14"/>
</dbReference>
<dbReference type="BioCyc" id="PCHR:PC14G02120-MONOMER"/>